<dbReference type="InterPro" id="IPR001969">
    <property type="entry name" value="Aspartic_peptidase_AS"/>
</dbReference>
<dbReference type="Gene3D" id="2.40.70.10">
    <property type="entry name" value="Acid Proteases"/>
    <property type="match status" value="1"/>
</dbReference>
<dbReference type="Proteomes" id="UP001139089">
    <property type="component" value="Unassembled WGS sequence"/>
</dbReference>
<protein>
    <submittedName>
        <fullName evidence="2">TIGR02281 family clan AA aspartic protease</fullName>
    </submittedName>
</protein>
<gene>
    <name evidence="2" type="ORF">LRX75_14610</name>
</gene>
<dbReference type="CDD" id="cd05483">
    <property type="entry name" value="retropepsin_like_bacteria"/>
    <property type="match status" value="1"/>
</dbReference>
<dbReference type="InterPro" id="IPR034122">
    <property type="entry name" value="Retropepsin-like_bacterial"/>
</dbReference>
<keyword evidence="1" id="KW-0472">Membrane</keyword>
<dbReference type="GO" id="GO:0004190">
    <property type="term" value="F:aspartic-type endopeptidase activity"/>
    <property type="evidence" value="ECO:0007669"/>
    <property type="project" value="InterPro"/>
</dbReference>
<dbReference type="Pfam" id="PF13975">
    <property type="entry name" value="gag-asp_proteas"/>
    <property type="match status" value="1"/>
</dbReference>
<dbReference type="NCBIfam" id="TIGR02281">
    <property type="entry name" value="clan_AA_DTGA"/>
    <property type="match status" value="1"/>
</dbReference>
<sequence>MTRLTVALGILALGLVLLFLNHDSGRTLGLGNDSFASLVGMTALLTVFAAGIWRSRTLSESVRQFALWVLIFLAVVTAYLYRGELESYWARLSGGLMPGRAAVFTDNEGYQEVVLHKVMNGHFEANVAVNGASVQMLVDTGASTIALSYADAKNLGLDPASLAFTQRLMTANGEARGAPVTLSQVAIGPITRTDVRATVAEDGKLDQSLLGMSFLSTLDMMQMKTDELRLRD</sequence>
<evidence type="ECO:0000256" key="1">
    <source>
        <dbReference type="SAM" id="Phobius"/>
    </source>
</evidence>
<dbReference type="GO" id="GO:0006508">
    <property type="term" value="P:proteolysis"/>
    <property type="evidence" value="ECO:0007669"/>
    <property type="project" value="UniProtKB-KW"/>
</dbReference>
<evidence type="ECO:0000313" key="2">
    <source>
        <dbReference type="EMBL" id="MCD7110269.1"/>
    </source>
</evidence>
<feature type="transmembrane region" description="Helical" evidence="1">
    <location>
        <begin position="65"/>
        <end position="81"/>
    </location>
</feature>
<accession>A0A9X1NV36</accession>
<keyword evidence="1" id="KW-0812">Transmembrane</keyword>
<reference evidence="2" key="1">
    <citation type="submission" date="2021-12" db="EMBL/GenBank/DDBJ databases">
        <authorList>
            <person name="Li Y."/>
        </authorList>
    </citation>
    <scope>NUCLEOTIDE SEQUENCE</scope>
    <source>
        <strain evidence="2">DKSPLA3</strain>
    </source>
</reference>
<dbReference type="SUPFAM" id="SSF50630">
    <property type="entry name" value="Acid proteases"/>
    <property type="match status" value="1"/>
</dbReference>
<dbReference type="InterPro" id="IPR021109">
    <property type="entry name" value="Peptidase_aspartic_dom_sf"/>
</dbReference>
<dbReference type="AlphaFoldDB" id="A0A9X1NV36"/>
<feature type="transmembrane region" description="Helical" evidence="1">
    <location>
        <begin position="35"/>
        <end position="53"/>
    </location>
</feature>
<proteinExistence type="predicted"/>
<keyword evidence="2" id="KW-0645">Protease</keyword>
<dbReference type="InterPro" id="IPR011969">
    <property type="entry name" value="Clan_AA_Asp_peptidase_C"/>
</dbReference>
<dbReference type="EMBL" id="JAJOZR010000009">
    <property type="protein sequence ID" value="MCD7110269.1"/>
    <property type="molecule type" value="Genomic_DNA"/>
</dbReference>
<name>A0A9X1NV36_9HYPH</name>
<evidence type="ECO:0000313" key="3">
    <source>
        <dbReference type="Proteomes" id="UP001139089"/>
    </source>
</evidence>
<dbReference type="PROSITE" id="PS00141">
    <property type="entry name" value="ASP_PROTEASE"/>
    <property type="match status" value="1"/>
</dbReference>
<dbReference type="RefSeq" id="WP_231815513.1">
    <property type="nucleotide sequence ID" value="NZ_JAJOZR010000009.1"/>
</dbReference>
<organism evidence="2 3">
    <name type="scientific">Rhizobium quercicola</name>
    <dbReference type="NCBI Taxonomy" id="2901226"/>
    <lineage>
        <taxon>Bacteria</taxon>
        <taxon>Pseudomonadati</taxon>
        <taxon>Pseudomonadota</taxon>
        <taxon>Alphaproteobacteria</taxon>
        <taxon>Hyphomicrobiales</taxon>
        <taxon>Rhizobiaceae</taxon>
        <taxon>Rhizobium/Agrobacterium group</taxon>
        <taxon>Rhizobium</taxon>
    </lineage>
</organism>
<keyword evidence="2" id="KW-0378">Hydrolase</keyword>
<keyword evidence="1" id="KW-1133">Transmembrane helix</keyword>
<keyword evidence="3" id="KW-1185">Reference proteome</keyword>
<comment type="caution">
    <text evidence="2">The sequence shown here is derived from an EMBL/GenBank/DDBJ whole genome shotgun (WGS) entry which is preliminary data.</text>
</comment>